<feature type="domain" description="Zn(2)-C6 fungal-type" evidence="4">
    <location>
        <begin position="136"/>
        <end position="165"/>
    </location>
</feature>
<dbReference type="Gene3D" id="4.10.240.10">
    <property type="entry name" value="Zn(2)-C6 fungal-type DNA-binding domain"/>
    <property type="match status" value="1"/>
</dbReference>
<reference evidence="5" key="1">
    <citation type="submission" date="2012-08" db="EMBL/GenBank/DDBJ databases">
        <title>Genome analysis of Colletotrichum orbiculare and Colletotrichum fructicola.</title>
        <authorList>
            <person name="Gan P.H.P."/>
            <person name="Ikeda K."/>
            <person name="Irieda H."/>
            <person name="Narusaka M."/>
            <person name="O'Connell R.J."/>
            <person name="Narusaka Y."/>
            <person name="Takano Y."/>
            <person name="Kubo Y."/>
            <person name="Shirasu K."/>
        </authorList>
    </citation>
    <scope>NUCLEOTIDE SEQUENCE</scope>
    <source>
        <strain evidence="5">Nara gc5</strain>
    </source>
</reference>
<dbReference type="STRING" id="1213859.L2FIH2"/>
<evidence type="ECO:0000256" key="2">
    <source>
        <dbReference type="SAM" id="MobiDB-lite"/>
    </source>
</evidence>
<dbReference type="GO" id="GO:0000981">
    <property type="term" value="F:DNA-binding transcription factor activity, RNA polymerase II-specific"/>
    <property type="evidence" value="ECO:0007669"/>
    <property type="project" value="InterPro"/>
</dbReference>
<evidence type="ECO:0000313" key="5">
    <source>
        <dbReference type="EMBL" id="ELA25523.1"/>
    </source>
</evidence>
<proteinExistence type="predicted"/>
<feature type="transmembrane region" description="Helical" evidence="3">
    <location>
        <begin position="448"/>
        <end position="467"/>
    </location>
</feature>
<dbReference type="HOGENOM" id="CLU_483114_0_0_1"/>
<sequence>MDPMQAYNGPPSRQMSIQTSFPASTAPHQPAYHLPYQQPTAAQTCVAEERQSLAAGQPARPEQWNRFTPPTMFQRAGIKQEGYEVQMREARGGNQDRFLPDPPLWTPGTSSAPSLPIQHVNFVRTKPKKCRRVAMACDSCRQLKSRCDGQTPCKLCDEKNQECVYRAVEHKMSAIESAEASLSKSLQSVDASLKEVLSREGLFKEVLSKEGLFKEVLSKEGLFKEDTAMTIDDSPLSWPSVQILTTQLLCDIGISDVKGYLLDCEESRNMLQLFRCGEDCVSALGAHHCPGLECGGLPDLRKDTVIGLVKSFQDNILNMYPIAMPGELDRKVEHFLNHRWESFASTKLGSQIPRSLLEKEEPFPALSTWLSPPISWANNEEDGHYNTPECPYLMRSTTANLADSLNVNFISLMLTVRFKLSCVVIWIGSEGPTHRSKTQRTTPFFSSFGRVSIFYAISLTCWIFLYFPEWVSNHFLGQMHLRRSLDDVLHFPTPTEMRLSDGQTFVKSTLDGMTWIAQDLQFDEQDSPSRDFMEARLRSKFWDVQAAIFKPFIKTALNQQEESF</sequence>
<dbReference type="InterPro" id="IPR053181">
    <property type="entry name" value="EcdB-like_regulator"/>
</dbReference>
<protein>
    <submittedName>
        <fullName evidence="5">C6 zinc finger domain-containing protein</fullName>
    </submittedName>
</protein>
<dbReference type="SUPFAM" id="SSF57701">
    <property type="entry name" value="Zn2/Cys6 DNA-binding domain"/>
    <property type="match status" value="1"/>
</dbReference>
<keyword evidence="3" id="KW-1133">Transmembrane helix</keyword>
<name>L2FIH2_COLFN</name>
<accession>L2FIH2</accession>
<evidence type="ECO:0000259" key="4">
    <source>
        <dbReference type="PROSITE" id="PS50048"/>
    </source>
</evidence>
<dbReference type="PROSITE" id="PS00463">
    <property type="entry name" value="ZN2_CY6_FUNGAL_1"/>
    <property type="match status" value="1"/>
</dbReference>
<gene>
    <name evidence="5" type="ORF">CGGC5_13298</name>
</gene>
<keyword evidence="3" id="KW-0812">Transmembrane</keyword>
<dbReference type="PANTHER" id="PTHR47785">
    <property type="entry name" value="ZN(II)2CYS6 TRANSCRIPTION FACTOR (EUROFUNG)-RELATED-RELATED"/>
    <property type="match status" value="1"/>
</dbReference>
<dbReference type="InterPro" id="IPR036864">
    <property type="entry name" value="Zn2-C6_fun-type_DNA-bd_sf"/>
</dbReference>
<dbReference type="CDD" id="cd00067">
    <property type="entry name" value="GAL4"/>
    <property type="match status" value="1"/>
</dbReference>
<evidence type="ECO:0000256" key="3">
    <source>
        <dbReference type="SAM" id="Phobius"/>
    </source>
</evidence>
<dbReference type="GO" id="GO:0008270">
    <property type="term" value="F:zinc ion binding"/>
    <property type="evidence" value="ECO:0007669"/>
    <property type="project" value="InterPro"/>
</dbReference>
<keyword evidence="3" id="KW-0472">Membrane</keyword>
<dbReference type="InterPro" id="IPR001138">
    <property type="entry name" value="Zn2Cys6_DnaBD"/>
</dbReference>
<dbReference type="Pfam" id="PF00172">
    <property type="entry name" value="Zn_clus"/>
    <property type="match status" value="1"/>
</dbReference>
<dbReference type="EMBL" id="KB021137">
    <property type="protein sequence ID" value="ELA25523.1"/>
    <property type="molecule type" value="Genomic_DNA"/>
</dbReference>
<feature type="region of interest" description="Disordered" evidence="2">
    <location>
        <begin position="49"/>
        <end position="68"/>
    </location>
</feature>
<feature type="compositionally biased region" description="Polar residues" evidence="2">
    <location>
        <begin position="11"/>
        <end position="27"/>
    </location>
</feature>
<dbReference type="SMART" id="SM00066">
    <property type="entry name" value="GAL4"/>
    <property type="match status" value="1"/>
</dbReference>
<evidence type="ECO:0000256" key="1">
    <source>
        <dbReference type="ARBA" id="ARBA00023242"/>
    </source>
</evidence>
<keyword evidence="1" id="KW-0539">Nucleus</keyword>
<dbReference type="AlphaFoldDB" id="L2FIH2"/>
<feature type="region of interest" description="Disordered" evidence="2">
    <location>
        <begin position="1"/>
        <end position="32"/>
    </location>
</feature>
<dbReference type="PROSITE" id="PS50048">
    <property type="entry name" value="ZN2_CY6_FUNGAL_2"/>
    <property type="match status" value="1"/>
</dbReference>
<organism evidence="5">
    <name type="scientific">Colletotrichum fructicola (strain Nara gc5)</name>
    <name type="common">Anthracnose fungus</name>
    <name type="synonym">Colletotrichum gloeosporioides (strain Nara gc5)</name>
    <dbReference type="NCBI Taxonomy" id="1213859"/>
    <lineage>
        <taxon>Eukaryota</taxon>
        <taxon>Fungi</taxon>
        <taxon>Dikarya</taxon>
        <taxon>Ascomycota</taxon>
        <taxon>Pezizomycotina</taxon>
        <taxon>Sordariomycetes</taxon>
        <taxon>Hypocreomycetidae</taxon>
        <taxon>Glomerellales</taxon>
        <taxon>Glomerellaceae</taxon>
        <taxon>Colletotrichum</taxon>
        <taxon>Colletotrichum gloeosporioides species complex</taxon>
    </lineage>
</organism>